<name>A0A9D1T669_9FIRM</name>
<evidence type="ECO:0000313" key="5">
    <source>
        <dbReference type="Proteomes" id="UP000886723"/>
    </source>
</evidence>
<dbReference type="InterPro" id="IPR032260">
    <property type="entry name" value="DUF5060"/>
</dbReference>
<dbReference type="InterPro" id="IPR017853">
    <property type="entry name" value="GH"/>
</dbReference>
<feature type="domain" description="Apiosidase-like catalytic" evidence="1">
    <location>
        <begin position="115"/>
        <end position="365"/>
    </location>
</feature>
<dbReference type="Pfam" id="PF18310">
    <property type="entry name" value="DUF5605"/>
    <property type="match status" value="1"/>
</dbReference>
<gene>
    <name evidence="4" type="ORF">IAA63_03355</name>
</gene>
<evidence type="ECO:0000313" key="4">
    <source>
        <dbReference type="EMBL" id="HIV12163.1"/>
    </source>
</evidence>
<evidence type="ECO:0000259" key="2">
    <source>
        <dbReference type="Pfam" id="PF16586"/>
    </source>
</evidence>
<evidence type="ECO:0000259" key="1">
    <source>
        <dbReference type="Pfam" id="PF13204"/>
    </source>
</evidence>
<dbReference type="PANTHER" id="PTHR37836:SF2">
    <property type="entry name" value="DUF4038 DOMAIN-CONTAINING PROTEIN"/>
    <property type="match status" value="1"/>
</dbReference>
<dbReference type="Proteomes" id="UP000886723">
    <property type="component" value="Unassembled WGS sequence"/>
</dbReference>
<reference evidence="4" key="2">
    <citation type="journal article" date="2021" name="PeerJ">
        <title>Extensive microbial diversity within the chicken gut microbiome revealed by metagenomics and culture.</title>
        <authorList>
            <person name="Gilroy R."/>
            <person name="Ravi A."/>
            <person name="Getino M."/>
            <person name="Pursley I."/>
            <person name="Horton D.L."/>
            <person name="Alikhan N.F."/>
            <person name="Baker D."/>
            <person name="Gharbi K."/>
            <person name="Hall N."/>
            <person name="Watson M."/>
            <person name="Adriaenssens E.M."/>
            <person name="Foster-Nyarko E."/>
            <person name="Jarju S."/>
            <person name="Secka A."/>
            <person name="Antonio M."/>
            <person name="Oren A."/>
            <person name="Chaudhuri R.R."/>
            <person name="La Ragione R."/>
            <person name="Hildebrand F."/>
            <person name="Pallen M.J."/>
        </authorList>
    </citation>
    <scope>NUCLEOTIDE SEQUENCE</scope>
    <source>
        <strain evidence="4">ChiBcec2-4451</strain>
    </source>
</reference>
<sequence>MTEQYKIYEATLTGPDQGTPYRDIWLKADFTNDTEQFSVNGFYCGGGIYKIRFMPMRPGRWKAVTHSNAPALDQVELVCDCVPAEEGNHGRVLTESQVSPGGDFPGQNDERRFRFAYEDGTSFLPFGTTCYAWIFQPEEIQEQTLATLKDSGFNKVRMCIFPKFYTYNMEDPRLAPFEGNAAEGFDFTRFCPAFWDNLELRINQLDEMGIQADLILFHPYDKWGFSRMDPKTDAFYLKYAVDRLCHFKNVWWSLANEYDLMPWKTEDDWERYARMVTERDPYGHLRSIHNCLTFYDHTRDWITHASIQRVDVYRTAENVTQWRQQYQKPIVVDECAYEGNINFGWGNITGEEMVRRFWEGCIRGGYLSHGEVYVQYPQIWWSHGGTLHGMAPERIAFLKKIMEEAPVDAAPLALTPQNHLDNWDVPCMCTDDGSWFLYYFGFMRPSFRTWKLPEGGVYEIERIDTWEMTVEKLPGTYSGSIRIDLPGRQYIAVRMKRAGTIKGADSPQPAHRM</sequence>
<feature type="domain" description="DUF5060" evidence="2">
    <location>
        <begin position="2"/>
        <end position="67"/>
    </location>
</feature>
<proteinExistence type="predicted"/>
<dbReference type="SUPFAM" id="SSF51445">
    <property type="entry name" value="(Trans)glycosidases"/>
    <property type="match status" value="1"/>
</dbReference>
<feature type="domain" description="DUF5605" evidence="3">
    <location>
        <begin position="423"/>
        <end position="496"/>
    </location>
</feature>
<dbReference type="Pfam" id="PF16586">
    <property type="entry name" value="DUF5060"/>
    <property type="match status" value="1"/>
</dbReference>
<dbReference type="Pfam" id="PF13204">
    <property type="entry name" value="Apiosidase"/>
    <property type="match status" value="1"/>
</dbReference>
<dbReference type="InterPro" id="IPR025277">
    <property type="entry name" value="Apiosidase-like_cat_dom"/>
</dbReference>
<dbReference type="AlphaFoldDB" id="A0A9D1T669"/>
<accession>A0A9D1T669</accession>
<dbReference type="Gene3D" id="3.20.20.80">
    <property type="entry name" value="Glycosidases"/>
    <property type="match status" value="1"/>
</dbReference>
<dbReference type="InterPro" id="IPR041239">
    <property type="entry name" value="DUF5605"/>
</dbReference>
<organism evidence="4 5">
    <name type="scientific">Candidatus Pullilachnospira stercoravium</name>
    <dbReference type="NCBI Taxonomy" id="2840913"/>
    <lineage>
        <taxon>Bacteria</taxon>
        <taxon>Bacillati</taxon>
        <taxon>Bacillota</taxon>
        <taxon>Clostridia</taxon>
        <taxon>Lachnospirales</taxon>
        <taxon>Lachnospiraceae</taxon>
        <taxon>Lachnospiraceae incertae sedis</taxon>
        <taxon>Candidatus Pullilachnospira</taxon>
    </lineage>
</organism>
<dbReference type="Gene3D" id="2.60.40.10">
    <property type="entry name" value="Immunoglobulins"/>
    <property type="match status" value="1"/>
</dbReference>
<protein>
    <submittedName>
        <fullName evidence="4">DUF5605 domain-containing protein</fullName>
    </submittedName>
</protein>
<dbReference type="EMBL" id="DVON01000068">
    <property type="protein sequence ID" value="HIV12163.1"/>
    <property type="molecule type" value="Genomic_DNA"/>
</dbReference>
<dbReference type="InterPro" id="IPR013783">
    <property type="entry name" value="Ig-like_fold"/>
</dbReference>
<dbReference type="PANTHER" id="PTHR37836">
    <property type="entry name" value="LMO1036 PROTEIN"/>
    <property type="match status" value="1"/>
</dbReference>
<reference evidence="4" key="1">
    <citation type="submission" date="2020-10" db="EMBL/GenBank/DDBJ databases">
        <authorList>
            <person name="Gilroy R."/>
        </authorList>
    </citation>
    <scope>NUCLEOTIDE SEQUENCE</scope>
    <source>
        <strain evidence="4">ChiBcec2-4451</strain>
    </source>
</reference>
<comment type="caution">
    <text evidence="4">The sequence shown here is derived from an EMBL/GenBank/DDBJ whole genome shotgun (WGS) entry which is preliminary data.</text>
</comment>
<evidence type="ECO:0000259" key="3">
    <source>
        <dbReference type="Pfam" id="PF18310"/>
    </source>
</evidence>
<dbReference type="Gene3D" id="2.60.40.3950">
    <property type="match status" value="1"/>
</dbReference>